<dbReference type="RefSeq" id="WP_115936798.1">
    <property type="nucleotide sequence ID" value="NZ_QRDW01000004.1"/>
</dbReference>
<gene>
    <name evidence="1" type="ORF">DFP90_104295</name>
</gene>
<reference evidence="1 2" key="1">
    <citation type="submission" date="2018-07" db="EMBL/GenBank/DDBJ databases">
        <title>Genomic Encyclopedia of Type Strains, Phase III (KMG-III): the genomes of soil and plant-associated and newly described type strains.</title>
        <authorList>
            <person name="Whitman W."/>
        </authorList>
    </citation>
    <scope>NUCLEOTIDE SEQUENCE [LARGE SCALE GENOMIC DNA]</scope>
    <source>
        <strain evidence="1 2">CECT 8488</strain>
    </source>
</reference>
<accession>A0A3D9HNG9</accession>
<dbReference type="Pfam" id="PF04344">
    <property type="entry name" value="CheZ"/>
    <property type="match status" value="1"/>
</dbReference>
<dbReference type="Gene3D" id="1.10.287.500">
    <property type="entry name" value="Helix hairpin bin"/>
    <property type="match status" value="1"/>
</dbReference>
<name>A0A3D9HNG9_9PROT</name>
<dbReference type="EMBL" id="QRDW01000004">
    <property type="protein sequence ID" value="RED51019.1"/>
    <property type="molecule type" value="Genomic_DNA"/>
</dbReference>
<dbReference type="Proteomes" id="UP000256845">
    <property type="component" value="Unassembled WGS sequence"/>
</dbReference>
<dbReference type="InterPro" id="IPR007439">
    <property type="entry name" value="Chemotax_Pase_CheZ"/>
</dbReference>
<dbReference type="GO" id="GO:0003824">
    <property type="term" value="F:catalytic activity"/>
    <property type="evidence" value="ECO:0007669"/>
    <property type="project" value="InterPro"/>
</dbReference>
<protein>
    <submittedName>
        <fullName evidence="1">Chemotaxis protein CheZ</fullName>
    </submittedName>
</protein>
<dbReference type="GO" id="GO:0050920">
    <property type="term" value="P:regulation of chemotaxis"/>
    <property type="evidence" value="ECO:0007669"/>
    <property type="project" value="InterPro"/>
</dbReference>
<sequence length="252" mass="27526">MSSHEPRKVYSIEKRMQAEGVVDPGLQFAAGMESADGFSPVDLMNEIRALRADIAEMRNGGATMAGSGNGLPEADADLDRDLRIELAQMVRTIARTKTELAQIRHPDAEDDRLQDASGELDAIVMATEGATNQILEATETIEKEITQIAALAHEDEDIITLSDKIASQLTTIMEACNFQDITGQRINKVVKTMHFVEERIRAMIDIWGLQAFADLPVPTGGAMEDDPDADLLAGPQMEGQGITQDEIDKLFD</sequence>
<dbReference type="SUPFAM" id="SSF75708">
    <property type="entry name" value="Chemotaxis phosphatase CheZ"/>
    <property type="match status" value="1"/>
</dbReference>
<keyword evidence="2" id="KW-1185">Reference proteome</keyword>
<organism evidence="1 2">
    <name type="scientific">Aestuariispira insulae</name>
    <dbReference type="NCBI Taxonomy" id="1461337"/>
    <lineage>
        <taxon>Bacteria</taxon>
        <taxon>Pseudomonadati</taxon>
        <taxon>Pseudomonadota</taxon>
        <taxon>Alphaproteobacteria</taxon>
        <taxon>Rhodospirillales</taxon>
        <taxon>Kiloniellaceae</taxon>
        <taxon>Aestuariispira</taxon>
    </lineage>
</organism>
<dbReference type="GO" id="GO:0009288">
    <property type="term" value="C:bacterial-type flagellum"/>
    <property type="evidence" value="ECO:0007669"/>
    <property type="project" value="InterPro"/>
</dbReference>
<evidence type="ECO:0000313" key="1">
    <source>
        <dbReference type="EMBL" id="RED51019.1"/>
    </source>
</evidence>
<dbReference type="OrthoDB" id="7269965at2"/>
<dbReference type="AlphaFoldDB" id="A0A3D9HNG9"/>
<comment type="caution">
    <text evidence="1">The sequence shown here is derived from an EMBL/GenBank/DDBJ whole genome shotgun (WGS) entry which is preliminary data.</text>
</comment>
<proteinExistence type="predicted"/>
<evidence type="ECO:0000313" key="2">
    <source>
        <dbReference type="Proteomes" id="UP000256845"/>
    </source>
</evidence>